<dbReference type="Proteomes" id="UP000783686">
    <property type="component" value="Unassembled WGS sequence"/>
</dbReference>
<dbReference type="InterPro" id="IPR019422">
    <property type="entry name" value="7TM_GPCR_serpentine_rcpt_Srh"/>
</dbReference>
<dbReference type="OrthoDB" id="10407685at2759"/>
<sequence>MDFLTAFWWSDSIGSIYGILFNLLLIVAIVRTSKDGFHSFSYLVLASSVNDMLFSAYALTIQHLVKIDDGVIYSFPRGVEKYVPTEYLPIFAFLHLFSITNTFTTQPAIYQYKYLIVSSMGCPPSPYKLLRNLFIAALGAGAAGLTFALSTMKTEEHGKEYYIEKLSPLWFNNDGTTDFMYAADWSDIITKIYFVAVACVCSLSNVLTLYYIMASMRVVHTTVKTVSSTTKALQRQFTKALISQTIVLALFAMLPSTFYMGFLVFKLKSEYLGIIVMWPLSYFSAVNALLPLIFIRAYRTFVLNLVGIRLKSDKVVPSSEKVLASAINDIIFSAYALTIQHLVRVDDCIVYAFPRGIEKHVKEEYLPIFAFFHLFTITNTFTTQPAIHHYKYLIVTAVRTKPSTLILIRNFAGVGAGLTGLSFAMSMMKTKDYGDRYYEKRLTLMWFNLDGSTDFLYAANSRDDITKLYFLTVGVVCSVSNVITLYYIVAAMKAVNKTVKNVSATTKVLQRQFSKNLISQTIVLALFAMLPSLFYMAALILRIKSEYMGIVVMWPLSYFSAAAAAVNAILLLLFVRVYRHFVLRLFRIRPEPESVITSSVTITEITKNSELYVQRGNSV</sequence>
<evidence type="ECO:0000256" key="1">
    <source>
        <dbReference type="SAM" id="Phobius"/>
    </source>
</evidence>
<dbReference type="EMBL" id="CAJFDH010000003">
    <property type="protein sequence ID" value="CAD5216106.1"/>
    <property type="molecule type" value="Genomic_DNA"/>
</dbReference>
<dbReference type="Pfam" id="PF10318">
    <property type="entry name" value="7TM_GPCR_Srh"/>
    <property type="match status" value="1"/>
</dbReference>
<dbReference type="Gene3D" id="1.20.1070.10">
    <property type="entry name" value="Rhodopsin 7-helix transmembrane proteins"/>
    <property type="match status" value="1"/>
</dbReference>
<keyword evidence="3" id="KW-1185">Reference proteome</keyword>
<organism evidence="2 3">
    <name type="scientific">Bursaphelenchus okinawaensis</name>
    <dbReference type="NCBI Taxonomy" id="465554"/>
    <lineage>
        <taxon>Eukaryota</taxon>
        <taxon>Metazoa</taxon>
        <taxon>Ecdysozoa</taxon>
        <taxon>Nematoda</taxon>
        <taxon>Chromadorea</taxon>
        <taxon>Rhabditida</taxon>
        <taxon>Tylenchina</taxon>
        <taxon>Tylenchomorpha</taxon>
        <taxon>Aphelenchoidea</taxon>
        <taxon>Aphelenchoididae</taxon>
        <taxon>Bursaphelenchus</taxon>
    </lineage>
</organism>
<accession>A0A811KII4</accession>
<keyword evidence="1" id="KW-0812">Transmembrane</keyword>
<evidence type="ECO:0000313" key="2">
    <source>
        <dbReference type="EMBL" id="CAD5216106.1"/>
    </source>
</evidence>
<feature type="transmembrane region" description="Helical" evidence="1">
    <location>
        <begin position="407"/>
        <end position="428"/>
    </location>
</feature>
<protein>
    <submittedName>
        <fullName evidence="2">Uncharacterized protein</fullName>
    </submittedName>
</protein>
<feature type="transmembrane region" description="Helical" evidence="1">
    <location>
        <begin position="517"/>
        <end position="538"/>
    </location>
</feature>
<comment type="caution">
    <text evidence="2">The sequence shown here is derived from an EMBL/GenBank/DDBJ whole genome shotgun (WGS) entry which is preliminary data.</text>
</comment>
<gene>
    <name evidence="2" type="ORF">BOKJ2_LOCUS6427</name>
</gene>
<feature type="transmembrane region" description="Helical" evidence="1">
    <location>
        <begin position="558"/>
        <end position="578"/>
    </location>
</feature>
<feature type="transmembrane region" description="Helical" evidence="1">
    <location>
        <begin position="468"/>
        <end position="489"/>
    </location>
</feature>
<feature type="transmembrane region" description="Helical" evidence="1">
    <location>
        <begin position="271"/>
        <end position="295"/>
    </location>
</feature>
<feature type="transmembrane region" description="Helical" evidence="1">
    <location>
        <begin position="129"/>
        <end position="149"/>
    </location>
</feature>
<dbReference type="PANTHER" id="PTHR22943:SF248">
    <property type="entry name" value="SEVEN TM RECEPTOR"/>
    <property type="match status" value="1"/>
</dbReference>
<feature type="transmembrane region" description="Helical" evidence="1">
    <location>
        <begin position="87"/>
        <end position="109"/>
    </location>
</feature>
<dbReference type="Pfam" id="PF10326">
    <property type="entry name" value="7TM_GPCR_Str"/>
    <property type="match status" value="1"/>
</dbReference>
<keyword evidence="1" id="KW-1133">Transmembrane helix</keyword>
<dbReference type="Proteomes" id="UP000614601">
    <property type="component" value="Unassembled WGS sequence"/>
</dbReference>
<evidence type="ECO:0000313" key="3">
    <source>
        <dbReference type="Proteomes" id="UP000614601"/>
    </source>
</evidence>
<name>A0A811KII4_9BILA</name>
<feature type="transmembrane region" description="Helical" evidence="1">
    <location>
        <begin position="192"/>
        <end position="212"/>
    </location>
</feature>
<feature type="transmembrane region" description="Helical" evidence="1">
    <location>
        <begin position="241"/>
        <end position="265"/>
    </location>
</feature>
<dbReference type="InterPro" id="IPR019428">
    <property type="entry name" value="7TM_GPCR_serpentine_rcpt_Str"/>
</dbReference>
<proteinExistence type="predicted"/>
<dbReference type="PANTHER" id="PTHR22943">
    <property type="entry name" value="7-TRANSMEMBRANE DOMAIN RECEPTOR C.ELEGANS"/>
    <property type="match status" value="1"/>
</dbReference>
<reference evidence="2" key="1">
    <citation type="submission" date="2020-09" db="EMBL/GenBank/DDBJ databases">
        <authorList>
            <person name="Kikuchi T."/>
        </authorList>
    </citation>
    <scope>NUCLEOTIDE SEQUENCE</scope>
    <source>
        <strain evidence="2">SH1</strain>
    </source>
</reference>
<dbReference type="AlphaFoldDB" id="A0A811KII4"/>
<dbReference type="SUPFAM" id="SSF81321">
    <property type="entry name" value="Family A G protein-coupled receptor-like"/>
    <property type="match status" value="1"/>
</dbReference>
<dbReference type="EMBL" id="CAJFCW020000003">
    <property type="protein sequence ID" value="CAG9105306.1"/>
    <property type="molecule type" value="Genomic_DNA"/>
</dbReference>
<feature type="transmembrane region" description="Helical" evidence="1">
    <location>
        <begin position="42"/>
        <end position="65"/>
    </location>
</feature>
<keyword evidence="1" id="KW-0472">Membrane</keyword>
<feature type="transmembrane region" description="Helical" evidence="1">
    <location>
        <begin position="6"/>
        <end position="30"/>
    </location>
</feature>